<organism evidence="8 9">
    <name type="scientific">Ophiocordyceps australis</name>
    <dbReference type="NCBI Taxonomy" id="1399860"/>
    <lineage>
        <taxon>Eukaryota</taxon>
        <taxon>Fungi</taxon>
        <taxon>Dikarya</taxon>
        <taxon>Ascomycota</taxon>
        <taxon>Pezizomycotina</taxon>
        <taxon>Sordariomycetes</taxon>
        <taxon>Hypocreomycetidae</taxon>
        <taxon>Hypocreales</taxon>
        <taxon>Ophiocordycipitaceae</taxon>
        <taxon>Ophiocordyceps</taxon>
    </lineage>
</organism>
<proteinExistence type="predicted"/>
<sequence length="401" mass="42466">MMMAEANTRKVAARRKTASAPSKIRDSCHACAVSKVKCPKQKPTCARCEKRNTPCQYFVTKRPGRKSQAQGSQESRTGTGSTGVASSSPLVGRQELDWCASGCLDAPSATAVGLGEADQVASLTSLLTPLDDASWMEHELSHGPASVSFLELMSLDSGWPSTAQRGHDIEQLLMSDHGLSPASPSRPGSSSVAAASKAGSPASDSHDSGASEADALCSCMMQALDLMHKLFSHDSCLTPLSTTDRADETRSMLEENKQALQAARRLLQCSCGESDSLATTVAIIAFKILKRYAAAARHNVWLARAQGPASPKGTSPASNASDALASLDVADTGRMTAQLILSELHRVQALVNQLSARLRGHEKRSRSAAAFSTATLGQIEGDLRKRLTCLSSEIIAMLRDN</sequence>
<dbReference type="Pfam" id="PF08493">
    <property type="entry name" value="AflR"/>
    <property type="match status" value="1"/>
</dbReference>
<dbReference type="OrthoDB" id="2943660at2759"/>
<dbReference type="GO" id="GO:0045122">
    <property type="term" value="P:aflatoxin biosynthetic process"/>
    <property type="evidence" value="ECO:0007669"/>
    <property type="project" value="InterPro"/>
</dbReference>
<reference evidence="8 9" key="1">
    <citation type="submission" date="2017-06" db="EMBL/GenBank/DDBJ databases">
        <title>Ant-infecting Ophiocordyceps genomes reveal a high diversity of potential behavioral manipulation genes and a possible major role for enterotoxins.</title>
        <authorList>
            <person name="De Bekker C."/>
            <person name="Evans H.C."/>
            <person name="Brachmann A."/>
            <person name="Hughes D.P."/>
        </authorList>
    </citation>
    <scope>NUCLEOTIDE SEQUENCE [LARGE SCALE GENOMIC DNA]</scope>
    <source>
        <strain evidence="8 9">Map64</strain>
    </source>
</reference>
<dbReference type="Pfam" id="PF00172">
    <property type="entry name" value="Zn_clus"/>
    <property type="match status" value="1"/>
</dbReference>
<dbReference type="PRINTS" id="PR00755">
    <property type="entry name" value="AFLATOXINBRP"/>
</dbReference>
<dbReference type="STRING" id="1399860.A0A2C5XXN2"/>
<dbReference type="SMART" id="SM00066">
    <property type="entry name" value="GAL4"/>
    <property type="match status" value="1"/>
</dbReference>
<dbReference type="SUPFAM" id="SSF57701">
    <property type="entry name" value="Zn2/Cys6 DNA-binding domain"/>
    <property type="match status" value="1"/>
</dbReference>
<dbReference type="PROSITE" id="PS50048">
    <property type="entry name" value="ZN2_CY6_FUNGAL_2"/>
    <property type="match status" value="1"/>
</dbReference>
<evidence type="ECO:0000256" key="6">
    <source>
        <dbReference type="SAM" id="MobiDB-lite"/>
    </source>
</evidence>
<feature type="region of interest" description="Disordered" evidence="6">
    <location>
        <begin position="176"/>
        <end position="207"/>
    </location>
</feature>
<dbReference type="Proteomes" id="UP000226192">
    <property type="component" value="Unassembled WGS sequence"/>
</dbReference>
<feature type="compositionally biased region" description="Low complexity" evidence="6">
    <location>
        <begin position="75"/>
        <end position="88"/>
    </location>
</feature>
<dbReference type="InterPro" id="IPR013700">
    <property type="entry name" value="AflR"/>
</dbReference>
<keyword evidence="5" id="KW-0539">Nucleus</keyword>
<dbReference type="Gene3D" id="4.10.240.10">
    <property type="entry name" value="Zn(2)-C6 fungal-type DNA-binding domain"/>
    <property type="match status" value="1"/>
</dbReference>
<feature type="compositionally biased region" description="Low complexity" evidence="6">
    <location>
        <begin position="180"/>
        <end position="203"/>
    </location>
</feature>
<keyword evidence="4" id="KW-0804">Transcription</keyword>
<dbReference type="GO" id="GO:0005634">
    <property type="term" value="C:nucleus"/>
    <property type="evidence" value="ECO:0007669"/>
    <property type="project" value="InterPro"/>
</dbReference>
<dbReference type="InterPro" id="IPR001138">
    <property type="entry name" value="Zn2Cys6_DnaBD"/>
</dbReference>
<dbReference type="PANTHER" id="PTHR31069">
    <property type="entry name" value="OLEATE-ACTIVATED TRANSCRIPTION FACTOR 1-RELATED"/>
    <property type="match status" value="1"/>
</dbReference>
<dbReference type="InterPro" id="IPR050675">
    <property type="entry name" value="OAF3"/>
</dbReference>
<keyword evidence="1" id="KW-0479">Metal-binding</keyword>
<dbReference type="GO" id="GO:0000981">
    <property type="term" value="F:DNA-binding transcription factor activity, RNA polymerase II-specific"/>
    <property type="evidence" value="ECO:0007669"/>
    <property type="project" value="InterPro"/>
</dbReference>
<evidence type="ECO:0000313" key="9">
    <source>
        <dbReference type="Proteomes" id="UP000226192"/>
    </source>
</evidence>
<dbReference type="PROSITE" id="PS00463">
    <property type="entry name" value="ZN2_CY6_FUNGAL_1"/>
    <property type="match status" value="1"/>
</dbReference>
<dbReference type="CDD" id="cd00067">
    <property type="entry name" value="GAL4"/>
    <property type="match status" value="1"/>
</dbReference>
<dbReference type="AlphaFoldDB" id="A0A2C5XXN2"/>
<comment type="caution">
    <text evidence="8">The sequence shown here is derived from an EMBL/GenBank/DDBJ whole genome shotgun (WGS) entry which is preliminary data.</text>
</comment>
<evidence type="ECO:0000256" key="3">
    <source>
        <dbReference type="ARBA" id="ARBA00023125"/>
    </source>
</evidence>
<dbReference type="EMBL" id="NJET01000161">
    <property type="protein sequence ID" value="PHH60153.1"/>
    <property type="molecule type" value="Genomic_DNA"/>
</dbReference>
<protein>
    <recommendedName>
        <fullName evidence="7">Zn(2)-C6 fungal-type domain-containing protein</fullName>
    </recommendedName>
</protein>
<evidence type="ECO:0000259" key="7">
    <source>
        <dbReference type="PROSITE" id="PS50048"/>
    </source>
</evidence>
<evidence type="ECO:0000313" key="8">
    <source>
        <dbReference type="EMBL" id="PHH60153.1"/>
    </source>
</evidence>
<feature type="domain" description="Zn(2)-C6 fungal-type" evidence="7">
    <location>
        <begin position="27"/>
        <end position="57"/>
    </location>
</feature>
<keyword evidence="3" id="KW-0238">DNA-binding</keyword>
<dbReference type="PANTHER" id="PTHR31069:SF31">
    <property type="entry name" value="MONODICTYPHENONE CLUSTER TRANSCRIPTION FACTOR-RELATED"/>
    <property type="match status" value="1"/>
</dbReference>
<keyword evidence="9" id="KW-1185">Reference proteome</keyword>
<dbReference type="InterPro" id="IPR036864">
    <property type="entry name" value="Zn2-C6_fun-type_DNA-bd_sf"/>
</dbReference>
<accession>A0A2C5XXN2</accession>
<evidence type="ECO:0000256" key="2">
    <source>
        <dbReference type="ARBA" id="ARBA00023015"/>
    </source>
</evidence>
<evidence type="ECO:0000256" key="4">
    <source>
        <dbReference type="ARBA" id="ARBA00023163"/>
    </source>
</evidence>
<keyword evidence="2" id="KW-0805">Transcription regulation</keyword>
<evidence type="ECO:0000256" key="1">
    <source>
        <dbReference type="ARBA" id="ARBA00022723"/>
    </source>
</evidence>
<dbReference type="GO" id="GO:0008270">
    <property type="term" value="F:zinc ion binding"/>
    <property type="evidence" value="ECO:0007669"/>
    <property type="project" value="InterPro"/>
</dbReference>
<gene>
    <name evidence="8" type="ORF">CDD81_2071</name>
</gene>
<feature type="region of interest" description="Disordered" evidence="6">
    <location>
        <begin position="59"/>
        <end position="88"/>
    </location>
</feature>
<evidence type="ECO:0000256" key="5">
    <source>
        <dbReference type="ARBA" id="ARBA00023242"/>
    </source>
</evidence>
<dbReference type="GO" id="GO:0003677">
    <property type="term" value="F:DNA binding"/>
    <property type="evidence" value="ECO:0007669"/>
    <property type="project" value="UniProtKB-KW"/>
</dbReference>
<name>A0A2C5XXN2_9HYPO</name>